<feature type="region of interest" description="Disordered" evidence="2">
    <location>
        <begin position="362"/>
        <end position="384"/>
    </location>
</feature>
<evidence type="ECO:0000256" key="1">
    <source>
        <dbReference type="SAM" id="Coils"/>
    </source>
</evidence>
<feature type="region of interest" description="Disordered" evidence="2">
    <location>
        <begin position="214"/>
        <end position="234"/>
    </location>
</feature>
<sequence length="558" mass="63234">MQPYRLSQCSYPHPSFQQRQPTQQAFGLRSATPPPLRRKSAAATNSPPRVRNAMPHRSRSVLHARNPSAPSLFTSSFSTFLDQNDRHTTSQECCGIHGVSSDNEISLDLSTIQCIADGLERLVQSWTAEDLSRAKAYTNAYDCLHAAVGQYKDQADFSWHRQHCPSSQKPHRAQSTSEEPSSYEFTQGQRHRGPEGIISMHNLQSPAAPNFSEISHGAPNIVPHQANNGSNFTDDEHYALSLKQQPKGSNTLQLDSQAPYQGTLSNVDASNGLQICHEGSKRMLDEMHEAKVKELEIALLECATEYEVQLVEMKMKMLQMKSEFRQKAVPDENKHAVCCVPSQVTNNDTLTSRLDHERMHTSRDVPVDQPCEHTNLKSKTHGLKHDKDASFYKTRKRVNNDAQKKASFEDVGKIVSCLQRLLNKKEKEIQSVKHRQKELKSRLYDLRATLQRGRVTQTESKKLLSLLLALSDWLRSMKVDAPTEDREGNLKPNQVHELEQLLRNLGDPNNQFVNDKSHGDHIKERPPCIENLETIVNKEIKMLQHILAKLTLLNKDMN</sequence>
<protein>
    <submittedName>
        <fullName evidence="3">Uncharacterized protein</fullName>
    </submittedName>
</protein>
<feature type="region of interest" description="Disordered" evidence="2">
    <location>
        <begin position="1"/>
        <end position="55"/>
    </location>
</feature>
<name>A0A8T2VR06_CERRI</name>
<reference evidence="3" key="1">
    <citation type="submission" date="2021-08" db="EMBL/GenBank/DDBJ databases">
        <title>WGS assembly of Ceratopteris richardii.</title>
        <authorList>
            <person name="Marchant D.B."/>
            <person name="Chen G."/>
            <person name="Jenkins J."/>
            <person name="Shu S."/>
            <person name="Leebens-Mack J."/>
            <person name="Grimwood J."/>
            <person name="Schmutz J."/>
            <person name="Soltis P."/>
            <person name="Soltis D."/>
            <person name="Chen Z.-H."/>
        </authorList>
    </citation>
    <scope>NUCLEOTIDE SEQUENCE</scope>
    <source>
        <strain evidence="3">Whitten #5841</strain>
        <tissue evidence="3">Leaf</tissue>
    </source>
</reference>
<feature type="compositionally biased region" description="Polar residues" evidence="2">
    <location>
        <begin position="1"/>
        <end position="25"/>
    </location>
</feature>
<feature type="coiled-coil region" evidence="1">
    <location>
        <begin position="415"/>
        <end position="442"/>
    </location>
</feature>
<organism evidence="3 4">
    <name type="scientific">Ceratopteris richardii</name>
    <name type="common">Triangle waterfern</name>
    <dbReference type="NCBI Taxonomy" id="49495"/>
    <lineage>
        <taxon>Eukaryota</taxon>
        <taxon>Viridiplantae</taxon>
        <taxon>Streptophyta</taxon>
        <taxon>Embryophyta</taxon>
        <taxon>Tracheophyta</taxon>
        <taxon>Polypodiopsida</taxon>
        <taxon>Polypodiidae</taxon>
        <taxon>Polypodiales</taxon>
        <taxon>Pteridineae</taxon>
        <taxon>Pteridaceae</taxon>
        <taxon>Parkerioideae</taxon>
        <taxon>Ceratopteris</taxon>
    </lineage>
</organism>
<evidence type="ECO:0000256" key="2">
    <source>
        <dbReference type="SAM" id="MobiDB-lite"/>
    </source>
</evidence>
<gene>
    <name evidence="3" type="ORF">KP509_01G079300</name>
</gene>
<accession>A0A8T2VR06</accession>
<evidence type="ECO:0000313" key="4">
    <source>
        <dbReference type="Proteomes" id="UP000825935"/>
    </source>
</evidence>
<feature type="region of interest" description="Disordered" evidence="2">
    <location>
        <begin position="161"/>
        <end position="196"/>
    </location>
</feature>
<evidence type="ECO:0000313" key="3">
    <source>
        <dbReference type="EMBL" id="KAH7446859.1"/>
    </source>
</evidence>
<comment type="caution">
    <text evidence="3">The sequence shown here is derived from an EMBL/GenBank/DDBJ whole genome shotgun (WGS) entry which is preliminary data.</text>
</comment>
<keyword evidence="1" id="KW-0175">Coiled coil</keyword>
<dbReference type="AlphaFoldDB" id="A0A8T2VR06"/>
<dbReference type="Proteomes" id="UP000825935">
    <property type="component" value="Chromosome 1"/>
</dbReference>
<keyword evidence="4" id="KW-1185">Reference proteome</keyword>
<dbReference type="EMBL" id="CM035406">
    <property type="protein sequence ID" value="KAH7446859.1"/>
    <property type="molecule type" value="Genomic_DNA"/>
</dbReference>
<feature type="compositionally biased region" description="Basic and acidic residues" evidence="2">
    <location>
        <begin position="362"/>
        <end position="375"/>
    </location>
</feature>
<proteinExistence type="predicted"/>
<feature type="compositionally biased region" description="Polar residues" evidence="2">
    <location>
        <begin position="164"/>
        <end position="188"/>
    </location>
</feature>